<evidence type="ECO:0000313" key="1">
    <source>
        <dbReference type="EMBL" id="TGZ73171.1"/>
    </source>
</evidence>
<accession>A0A4S2M9K9</accession>
<dbReference type="AlphaFoldDB" id="A0A4S2M9K9"/>
<evidence type="ECO:0000313" key="2">
    <source>
        <dbReference type="Proteomes" id="UP000308267"/>
    </source>
</evidence>
<reference evidence="1 2" key="1">
    <citation type="journal article" date="2019" name="BMC Genomics">
        <title>New insights from Opisthorchis felineus genome: update on genomics of the epidemiologically important liver flukes.</title>
        <authorList>
            <person name="Ershov N.I."/>
            <person name="Mordvinov V.A."/>
            <person name="Prokhortchouk E.B."/>
            <person name="Pakharukova M.Y."/>
            <person name="Gunbin K.V."/>
            <person name="Ustyantsev K."/>
            <person name="Genaev M.A."/>
            <person name="Blinov A.G."/>
            <person name="Mazur A."/>
            <person name="Boulygina E."/>
            <person name="Tsygankova S."/>
            <person name="Khrameeva E."/>
            <person name="Chekanov N."/>
            <person name="Fan G."/>
            <person name="Xiao A."/>
            <person name="Zhang H."/>
            <person name="Xu X."/>
            <person name="Yang H."/>
            <person name="Solovyev V."/>
            <person name="Lee S.M."/>
            <person name="Liu X."/>
            <person name="Afonnikov D.A."/>
            <person name="Skryabin K.G."/>
        </authorList>
    </citation>
    <scope>NUCLEOTIDE SEQUENCE [LARGE SCALE GENOMIC DNA]</scope>
    <source>
        <strain evidence="1">AK-0245</strain>
        <tissue evidence="1">Whole organism</tissue>
    </source>
</reference>
<comment type="caution">
    <text evidence="1">The sequence shown here is derived from an EMBL/GenBank/DDBJ whole genome shotgun (WGS) entry which is preliminary data.</text>
</comment>
<sequence length="156" mass="17736">MYFALSLRYHDQQPFEVHTERDKNAFTSACRVSALDYFVHELEALTKTFEQDGYVRYFISTYAEEEIKPNEPDTASKTPMCVDLLFRGDGTLMMMMMMMITAPIGGIKQGILGDRTTCSQLPTIKKTYWGQISVYTNRPNFGASHMGRIHAGLKGN</sequence>
<gene>
    <name evidence="1" type="ORF">CRM22_001670</name>
</gene>
<dbReference type="Proteomes" id="UP000308267">
    <property type="component" value="Unassembled WGS sequence"/>
</dbReference>
<keyword evidence="2" id="KW-1185">Reference proteome</keyword>
<protein>
    <submittedName>
        <fullName evidence="1">Uncharacterized protein</fullName>
    </submittedName>
</protein>
<proteinExistence type="predicted"/>
<name>A0A4S2M9K9_OPIFE</name>
<organism evidence="1 2">
    <name type="scientific">Opisthorchis felineus</name>
    <dbReference type="NCBI Taxonomy" id="147828"/>
    <lineage>
        <taxon>Eukaryota</taxon>
        <taxon>Metazoa</taxon>
        <taxon>Spiralia</taxon>
        <taxon>Lophotrochozoa</taxon>
        <taxon>Platyhelminthes</taxon>
        <taxon>Trematoda</taxon>
        <taxon>Digenea</taxon>
        <taxon>Opisthorchiida</taxon>
        <taxon>Opisthorchiata</taxon>
        <taxon>Opisthorchiidae</taxon>
        <taxon>Opisthorchis</taxon>
    </lineage>
</organism>
<dbReference type="EMBL" id="SJOL01002982">
    <property type="protein sequence ID" value="TGZ73171.1"/>
    <property type="molecule type" value="Genomic_DNA"/>
</dbReference>